<dbReference type="Gene3D" id="3.40.50.261">
    <property type="entry name" value="Succinyl-CoA synthetase domains"/>
    <property type="match status" value="1"/>
</dbReference>
<dbReference type="InterPro" id="IPR005811">
    <property type="entry name" value="SUCC_ACL_C"/>
</dbReference>
<keyword evidence="3 10" id="KW-0436">Ligase</keyword>
<comment type="pathway">
    <text evidence="9">One-carbon metabolism; formaldehyde assimilation via serine pathway.</text>
</comment>
<dbReference type="GO" id="GO:0006104">
    <property type="term" value="P:succinyl-CoA metabolic process"/>
    <property type="evidence" value="ECO:0007669"/>
    <property type="project" value="TreeGrafter"/>
</dbReference>
<comment type="catalytic activity">
    <reaction evidence="10">
        <text>succinate + ATP + CoA = succinyl-CoA + ADP + phosphate</text>
        <dbReference type="Rhea" id="RHEA:17661"/>
        <dbReference type="ChEBI" id="CHEBI:30031"/>
        <dbReference type="ChEBI" id="CHEBI:30616"/>
        <dbReference type="ChEBI" id="CHEBI:43474"/>
        <dbReference type="ChEBI" id="CHEBI:57287"/>
        <dbReference type="ChEBI" id="CHEBI:57292"/>
        <dbReference type="ChEBI" id="CHEBI:456216"/>
        <dbReference type="EC" id="6.2.1.5"/>
    </reaction>
</comment>
<dbReference type="InterPro" id="IPR013650">
    <property type="entry name" value="ATP-grasp_succ-CoA_synth-type"/>
</dbReference>
<sequence length="398" mass="42021">MNIYEYQAMALLNERGVSVVPGYMAANVEEAVKAAEQLSSPPYVIKSQILAGGRGKGYFRESPKEGGGVRLVSDIAAVKKQAESMLGRHLVTAQTDDQGIPVEKLLITEAVSIAREFYLSLLVDRQTGRVTFVASPEGGMDIETVAKEKPEAIHRIAIDPATGFQPHHGRMIGFALGLSGDVFKQGIKLAASLYKAFTTSDMSLLEINPLVETNDGKLLPVDAKISFDDNALFRHPDIAALGEAGASDPLEQEARQAGLSYIKLDGSIGCMVNGAGLAMGTMDIIQLHGEMPANFLDVGGGASKEKVAAAFRIILSDPSVKGILVNIFGGIMRCDILAEGIIAAARELDITVPLVVRLEGNNVNEGKAALVSSGLPIITASDLGDAAQKIVAAIRQTA</sequence>
<dbReference type="EMBL" id="CP002850">
    <property type="protein sequence ID" value="AEH63451.1"/>
    <property type="molecule type" value="Genomic_DNA"/>
</dbReference>
<evidence type="ECO:0000256" key="1">
    <source>
        <dbReference type="ARBA" id="ARBA00009182"/>
    </source>
</evidence>
<evidence type="ECO:0000256" key="8">
    <source>
        <dbReference type="ARBA" id="ARBA00052241"/>
    </source>
</evidence>
<keyword evidence="5 10" id="KW-0547">Nucleotide-binding</keyword>
<dbReference type="SUPFAM" id="SSF56059">
    <property type="entry name" value="Glutathione synthetase ATP-binding domain-like"/>
    <property type="match status" value="1"/>
</dbReference>
<evidence type="ECO:0000256" key="7">
    <source>
        <dbReference type="ARBA" id="ARBA00022842"/>
    </source>
</evidence>
<dbReference type="NCBIfam" id="NF001913">
    <property type="entry name" value="PRK00696.1"/>
    <property type="match status" value="1"/>
</dbReference>
<comment type="cofactor">
    <cofactor evidence="10">
        <name>Mg(2+)</name>
        <dbReference type="ChEBI" id="CHEBI:18420"/>
    </cofactor>
    <text evidence="10">Binds 1 Mg(2+) ion per subunit.</text>
</comment>
<dbReference type="Proteomes" id="UP000001494">
    <property type="component" value="Chromosome"/>
</dbReference>
<dbReference type="eggNOG" id="COG0045">
    <property type="taxonomic scope" value="Bacteria"/>
</dbReference>
<dbReference type="GO" id="GO:0050074">
    <property type="term" value="F:malate-CoA ligase activity"/>
    <property type="evidence" value="ECO:0007669"/>
    <property type="project" value="UniProtKB-EC"/>
</dbReference>
<keyword evidence="7 10" id="KW-0460">Magnesium</keyword>
<dbReference type="InterPro" id="IPR017866">
    <property type="entry name" value="Succ-CoA_synthase_bsu_CS"/>
</dbReference>
<name>A0A0H3G0B2_ZYMMA</name>
<dbReference type="FunFam" id="3.30.1490.20:FF:000002">
    <property type="entry name" value="Succinate--CoA ligase [ADP-forming] subunit beta"/>
    <property type="match status" value="1"/>
</dbReference>
<dbReference type="Gene3D" id="3.30.1490.20">
    <property type="entry name" value="ATP-grasp fold, A domain"/>
    <property type="match status" value="1"/>
</dbReference>
<dbReference type="GO" id="GO:0005524">
    <property type="term" value="F:ATP binding"/>
    <property type="evidence" value="ECO:0007669"/>
    <property type="project" value="UniProtKB-UniRule"/>
</dbReference>
<dbReference type="Pfam" id="PF00549">
    <property type="entry name" value="Ligase_CoA"/>
    <property type="match status" value="1"/>
</dbReference>
<organism evidence="12 13">
    <name type="scientific">Zymomonas mobilis subsp. mobilis (strain ATCC 10988 / DSM 424 / LMG 404 / NCIMB 8938 / NRRL B-806 / ZM1)</name>
    <dbReference type="NCBI Taxonomy" id="555217"/>
    <lineage>
        <taxon>Bacteria</taxon>
        <taxon>Pseudomonadati</taxon>
        <taxon>Pseudomonadota</taxon>
        <taxon>Alphaproteobacteria</taxon>
        <taxon>Sphingomonadales</taxon>
        <taxon>Zymomonadaceae</taxon>
        <taxon>Zymomonas</taxon>
    </lineage>
</organism>
<dbReference type="InterPro" id="IPR013815">
    <property type="entry name" value="ATP_grasp_subdomain_1"/>
</dbReference>
<feature type="binding site" evidence="10">
    <location>
        <position position="273"/>
    </location>
    <ligand>
        <name>substrate</name>
        <note>ligand shared with subunit alpha</note>
    </ligand>
</feature>
<dbReference type="FunFam" id="3.30.470.20:FF:000002">
    <property type="entry name" value="Succinate--CoA ligase [ADP-forming] subunit beta"/>
    <property type="match status" value="1"/>
</dbReference>
<feature type="domain" description="ATP-grasp" evidence="11">
    <location>
        <begin position="9"/>
        <end position="258"/>
    </location>
</feature>
<dbReference type="SUPFAM" id="SSF52210">
    <property type="entry name" value="Succinyl-CoA synthetase domains"/>
    <property type="match status" value="1"/>
</dbReference>
<dbReference type="InterPro" id="IPR005809">
    <property type="entry name" value="Succ_CoA_ligase-like_bsu"/>
</dbReference>
<evidence type="ECO:0000256" key="10">
    <source>
        <dbReference type="HAMAP-Rule" id="MF_00558"/>
    </source>
</evidence>
<evidence type="ECO:0000313" key="13">
    <source>
        <dbReference type="Proteomes" id="UP000001494"/>
    </source>
</evidence>
<reference evidence="12 13" key="1">
    <citation type="journal article" date="2011" name="J. Bacteriol.">
        <title>Genome sequence of the ethanol-producing Zymomonas mobilis subsp. mobilis lectotype strain ATCC 10988.</title>
        <authorList>
            <person name="Pappas K.M."/>
            <person name="Kouvelis V.N."/>
            <person name="Saunders E."/>
            <person name="Brettin T.S."/>
            <person name="Bruce D."/>
            <person name="Detter C."/>
            <person name="Balakireva M."/>
            <person name="Han C.S."/>
            <person name="Savvakis G."/>
            <person name="Kyrpides N.C."/>
            <person name="Typas M.A."/>
        </authorList>
    </citation>
    <scope>NUCLEOTIDE SEQUENCE [LARGE SCALE GENOMIC DNA]</scope>
    <source>
        <strain evidence="13">ATCC 10988 / DSM 424 / CCUG 17860 / LMG 404 / NCIMB 8938 / NRRL B-806 / ZM1</strain>
    </source>
</reference>
<proteinExistence type="inferred from homology"/>
<dbReference type="FunFam" id="3.40.50.261:FF:000001">
    <property type="entry name" value="Succinate--CoA ligase [ADP-forming] subunit beta"/>
    <property type="match status" value="1"/>
</dbReference>
<dbReference type="PROSITE" id="PS01217">
    <property type="entry name" value="SUCCINYL_COA_LIG_3"/>
    <property type="match status" value="1"/>
</dbReference>
<evidence type="ECO:0000256" key="5">
    <source>
        <dbReference type="ARBA" id="ARBA00022741"/>
    </source>
</evidence>
<dbReference type="OrthoDB" id="9802602at2"/>
<feature type="binding site" evidence="10">
    <location>
        <position position="116"/>
    </location>
    <ligand>
        <name>ATP</name>
        <dbReference type="ChEBI" id="CHEBI:30616"/>
    </ligand>
</feature>
<evidence type="ECO:0000256" key="2">
    <source>
        <dbReference type="ARBA" id="ARBA00022532"/>
    </source>
</evidence>
<feature type="binding site" evidence="10">
    <location>
        <begin position="53"/>
        <end position="55"/>
    </location>
    <ligand>
        <name>ATP</name>
        <dbReference type="ChEBI" id="CHEBI:30616"/>
    </ligand>
</feature>
<evidence type="ECO:0000259" key="11">
    <source>
        <dbReference type="PROSITE" id="PS50975"/>
    </source>
</evidence>
<dbReference type="InterPro" id="IPR011761">
    <property type="entry name" value="ATP-grasp"/>
</dbReference>
<dbReference type="GO" id="GO:0042709">
    <property type="term" value="C:succinate-CoA ligase complex"/>
    <property type="evidence" value="ECO:0007669"/>
    <property type="project" value="TreeGrafter"/>
</dbReference>
<comment type="pathway">
    <text evidence="10">Carbohydrate metabolism; tricarboxylic acid cycle; succinate from succinyl-CoA (ligase route): step 1/1.</text>
</comment>
<evidence type="ECO:0000256" key="6">
    <source>
        <dbReference type="ARBA" id="ARBA00022840"/>
    </source>
</evidence>
<dbReference type="UniPathway" id="UPA00223">
    <property type="reaction ID" value="UER00999"/>
</dbReference>
<comment type="catalytic activity">
    <reaction evidence="8">
        <text>(S)-malate + ATP + CoA = (S)-malyl-CoA + ADP + phosphate</text>
        <dbReference type="Rhea" id="RHEA:26193"/>
        <dbReference type="ChEBI" id="CHEBI:15589"/>
        <dbReference type="ChEBI" id="CHEBI:30616"/>
        <dbReference type="ChEBI" id="CHEBI:43474"/>
        <dbReference type="ChEBI" id="CHEBI:57287"/>
        <dbReference type="ChEBI" id="CHEBI:57317"/>
        <dbReference type="ChEBI" id="CHEBI:456216"/>
        <dbReference type="EC" id="6.2.1.9"/>
    </reaction>
</comment>
<comment type="similarity">
    <text evidence="1 10">Belongs to the succinate/malate CoA ligase beta subunit family.</text>
</comment>
<dbReference type="InterPro" id="IPR016102">
    <property type="entry name" value="Succinyl-CoA_synth-like"/>
</dbReference>
<comment type="caution">
    <text evidence="10">Lacks conserved residue(s) required for the propagation of feature annotation.</text>
</comment>
<dbReference type="PANTHER" id="PTHR11815:SF10">
    <property type="entry name" value="SUCCINATE--COA LIGASE [GDP-FORMING] SUBUNIT BETA, MITOCHONDRIAL"/>
    <property type="match status" value="1"/>
</dbReference>
<dbReference type="PIRSF" id="PIRSF001554">
    <property type="entry name" value="SucCS_beta"/>
    <property type="match status" value="1"/>
</dbReference>
<dbReference type="Gene3D" id="3.30.470.20">
    <property type="entry name" value="ATP-grasp fold, B domain"/>
    <property type="match status" value="1"/>
</dbReference>
<evidence type="ECO:0000313" key="12">
    <source>
        <dbReference type="EMBL" id="AEH63451.1"/>
    </source>
</evidence>
<protein>
    <recommendedName>
        <fullName evidence="10">Succinate--CoA ligase [ADP-forming] subunit beta</fullName>
        <ecNumber evidence="10">6.2.1.5</ecNumber>
    </recommendedName>
    <alternativeName>
        <fullName evidence="10">Succinyl-CoA synthetase subunit beta</fullName>
        <shortName evidence="10">SCS-beta</shortName>
    </alternativeName>
</protein>
<dbReference type="PANTHER" id="PTHR11815">
    <property type="entry name" value="SUCCINYL-COA SYNTHETASE BETA CHAIN"/>
    <property type="match status" value="1"/>
</dbReference>
<keyword evidence="2 10" id="KW-0816">Tricarboxylic acid cycle</keyword>
<keyword evidence="4 10" id="KW-0479">Metal-binding</keyword>
<keyword evidence="6 10" id="KW-0067">ATP-binding</keyword>
<dbReference type="GO" id="GO:0004776">
    <property type="term" value="F:succinate-CoA ligase (GDP-forming) activity"/>
    <property type="evidence" value="ECO:0007669"/>
    <property type="project" value="RHEA"/>
</dbReference>
<feature type="binding site" evidence="10">
    <location>
        <begin position="330"/>
        <end position="332"/>
    </location>
    <ligand>
        <name>substrate</name>
        <note>ligand shared with subunit alpha</note>
    </ligand>
</feature>
<dbReference type="EC" id="6.2.1.5" evidence="10"/>
<dbReference type="RefSeq" id="WP_011241256.1">
    <property type="nucleotide sequence ID" value="NC_017262.1"/>
</dbReference>
<feature type="binding site" evidence="10">
    <location>
        <position position="208"/>
    </location>
    <ligand>
        <name>Mg(2+)</name>
        <dbReference type="ChEBI" id="CHEBI:18420"/>
    </ligand>
</feature>
<feature type="binding site" evidence="10">
    <location>
        <position position="222"/>
    </location>
    <ligand>
        <name>Mg(2+)</name>
        <dbReference type="ChEBI" id="CHEBI:18420"/>
    </ligand>
</feature>
<dbReference type="SMR" id="A0A0H3G0B2"/>
<comment type="function">
    <text evidence="10">Succinyl-CoA synthetase functions in the citric acid cycle (TCA), coupling the hydrolysis of succinyl-CoA to the synthesis of either ATP or GTP and thus represents the only step of substrate-level phosphorylation in the TCA. The beta subunit provides nucleotide specificity of the enzyme and binds the substrate succinate, while the binding sites for coenzyme A and phosphate are found in the alpha subunit.</text>
</comment>
<dbReference type="AlphaFoldDB" id="A0A0H3G0B2"/>
<dbReference type="HOGENOM" id="CLU_037430_0_2_5"/>
<gene>
    <name evidence="10" type="primary">sucC</name>
    <name evidence="12" type="ordered locus">Zmob_1637</name>
</gene>
<dbReference type="Pfam" id="PF08442">
    <property type="entry name" value="ATP-grasp_2"/>
    <property type="match status" value="1"/>
</dbReference>
<dbReference type="GO" id="GO:0006099">
    <property type="term" value="P:tricarboxylic acid cycle"/>
    <property type="evidence" value="ECO:0007669"/>
    <property type="project" value="UniProtKB-UniRule"/>
</dbReference>
<comment type="catalytic activity">
    <reaction evidence="10">
        <text>GTP + succinate + CoA = succinyl-CoA + GDP + phosphate</text>
        <dbReference type="Rhea" id="RHEA:22120"/>
        <dbReference type="ChEBI" id="CHEBI:30031"/>
        <dbReference type="ChEBI" id="CHEBI:37565"/>
        <dbReference type="ChEBI" id="CHEBI:43474"/>
        <dbReference type="ChEBI" id="CHEBI:57287"/>
        <dbReference type="ChEBI" id="CHEBI:57292"/>
        <dbReference type="ChEBI" id="CHEBI:58189"/>
    </reaction>
</comment>
<dbReference type="PROSITE" id="PS50975">
    <property type="entry name" value="ATP_GRASP"/>
    <property type="match status" value="1"/>
</dbReference>
<dbReference type="NCBIfam" id="TIGR01016">
    <property type="entry name" value="sucCoAbeta"/>
    <property type="match status" value="1"/>
</dbReference>
<accession>A0A0H3G0B2</accession>
<comment type="subunit">
    <text evidence="10">Heterotetramer of two alpha and two beta subunits.</text>
</comment>
<dbReference type="HAMAP" id="MF_00558">
    <property type="entry name" value="Succ_CoA_beta"/>
    <property type="match status" value="1"/>
</dbReference>
<dbReference type="GO" id="GO:0004775">
    <property type="term" value="F:succinate-CoA ligase (ADP-forming) activity"/>
    <property type="evidence" value="ECO:0007669"/>
    <property type="project" value="UniProtKB-UniRule"/>
</dbReference>
<dbReference type="GO" id="GO:0000287">
    <property type="term" value="F:magnesium ion binding"/>
    <property type="evidence" value="ECO:0007669"/>
    <property type="project" value="UniProtKB-UniRule"/>
</dbReference>
<dbReference type="KEGG" id="zmm:Zmob_1637"/>
<evidence type="ECO:0000256" key="9">
    <source>
        <dbReference type="ARBA" id="ARBA00060690"/>
    </source>
</evidence>
<evidence type="ECO:0000256" key="4">
    <source>
        <dbReference type="ARBA" id="ARBA00022723"/>
    </source>
</evidence>
<dbReference type="GO" id="GO:0005829">
    <property type="term" value="C:cytosol"/>
    <property type="evidence" value="ECO:0007669"/>
    <property type="project" value="TreeGrafter"/>
</dbReference>
<feature type="binding site" evidence="10">
    <location>
        <position position="111"/>
    </location>
    <ligand>
        <name>ATP</name>
        <dbReference type="ChEBI" id="CHEBI:30616"/>
    </ligand>
</feature>
<evidence type="ECO:0000256" key="3">
    <source>
        <dbReference type="ARBA" id="ARBA00022598"/>
    </source>
</evidence>
<feature type="binding site" evidence="10">
    <location>
        <position position="46"/>
    </location>
    <ligand>
        <name>ATP</name>
        <dbReference type="ChEBI" id="CHEBI:30616"/>
    </ligand>
</feature>